<feature type="domain" description="LcnD-like C-terminal" evidence="11">
    <location>
        <begin position="355"/>
        <end position="439"/>
    </location>
</feature>
<dbReference type="Pfam" id="PF25940">
    <property type="entry name" value="LcnD_C"/>
    <property type="match status" value="1"/>
</dbReference>
<dbReference type="PANTHER" id="PTHR30386">
    <property type="entry name" value="MEMBRANE FUSION SUBUNIT OF EMRAB-TOLC MULTIDRUG EFFLUX PUMP"/>
    <property type="match status" value="1"/>
</dbReference>
<organism evidence="12 13">
    <name type="scientific">Candidatus Enterococcus courvalinii</name>
    <dbReference type="NCBI Taxonomy" id="2815329"/>
    <lineage>
        <taxon>Bacteria</taxon>
        <taxon>Bacillati</taxon>
        <taxon>Bacillota</taxon>
        <taxon>Bacilli</taxon>
        <taxon>Lactobacillales</taxon>
        <taxon>Enterococcaceae</taxon>
        <taxon>Enterococcus</taxon>
    </lineage>
</organism>
<evidence type="ECO:0000256" key="4">
    <source>
        <dbReference type="ARBA" id="ARBA00022692"/>
    </source>
</evidence>
<evidence type="ECO:0000256" key="6">
    <source>
        <dbReference type="ARBA" id="ARBA00023136"/>
    </source>
</evidence>
<keyword evidence="13" id="KW-1185">Reference proteome</keyword>
<keyword evidence="7" id="KW-0175">Coiled coil</keyword>
<proteinExistence type="inferred from homology"/>
<evidence type="ECO:0000256" key="5">
    <source>
        <dbReference type="ARBA" id="ARBA00022989"/>
    </source>
</evidence>
<evidence type="ECO:0000259" key="9">
    <source>
        <dbReference type="Pfam" id="PF25887"/>
    </source>
</evidence>
<feature type="domain" description="LcnD-like barrel-sandwich hybrid" evidence="10">
    <location>
        <begin position="59"/>
        <end position="351"/>
    </location>
</feature>
<keyword evidence="3" id="KW-0813">Transport</keyword>
<dbReference type="Pfam" id="PF25887">
    <property type="entry name" value="HB_LcnD"/>
    <property type="match status" value="1"/>
</dbReference>
<feature type="transmembrane region" description="Helical" evidence="8">
    <location>
        <begin position="20"/>
        <end position="41"/>
    </location>
</feature>
<keyword evidence="6 8" id="KW-0472">Membrane</keyword>
<dbReference type="NCBIfam" id="TIGR01000">
    <property type="entry name" value="bacteriocin_acc"/>
    <property type="match status" value="1"/>
</dbReference>
<dbReference type="EMBL" id="JAFLWI010000004">
    <property type="protein sequence ID" value="MBO0481397.1"/>
    <property type="molecule type" value="Genomic_DNA"/>
</dbReference>
<evidence type="ECO:0000256" key="8">
    <source>
        <dbReference type="SAM" id="Phobius"/>
    </source>
</evidence>
<comment type="similarity">
    <text evidence="2">Belongs to the membrane fusion protein (MFP) (TC 8.A.1) family.</text>
</comment>
<reference evidence="12 13" key="1">
    <citation type="submission" date="2021-03" db="EMBL/GenBank/DDBJ databases">
        <title>Enterococcal diversity collection.</title>
        <authorList>
            <person name="Gilmore M.S."/>
            <person name="Schwartzman J."/>
            <person name="Van Tyne D."/>
            <person name="Martin M."/>
            <person name="Earl A.M."/>
            <person name="Manson A.L."/>
            <person name="Straub T."/>
            <person name="Salamzade R."/>
            <person name="Saavedra J."/>
            <person name="Lebreton F."/>
            <person name="Prichula J."/>
            <person name="Schaufler K."/>
            <person name="Gaca A."/>
            <person name="Sgardioli B."/>
            <person name="Wagenaar J."/>
            <person name="Strong T."/>
        </authorList>
    </citation>
    <scope>NUCLEOTIDE SEQUENCE [LARGE SCALE GENOMIC DNA]</scope>
    <source>
        <strain evidence="12 13">MSG2901</strain>
    </source>
</reference>
<sequence>MKNKDWLEHSNVYRQQHQTFYRWILYPIMIFFLFAGLFLAFAKHEIVVRAQGQITPLSTEKIQVPIEAEIKENRLQENLTVKSGESLVIFNTKELANEKAQLETEIENFIKQKEAAQLFLDSLAEGKNFFKVEDAFGYSNQLKSFFAEKEASESLSKQMLVANQKEQETYRKNMDQHSQEIIIRKNEQSEWEKVRTAWKDQKTIRDVSEAIEAKYQVWQMELKNDSEDKKEQIQATTLTAIDEQISHLKKEVKQLQMEQETLVKPVTPEDEINSQRERLAQSKEEILAKTKQKILELDEFEKKKKILLENVNEQIDLGTVRAKKDGILHLNDVVNEQTFLPKGTLLAEIYPPMQDNEIPFTARIPANEMTHIKTGMLVHFKLDRKAVATTLDGEITEIPETSTTNEQGVFYLIKGRLQSNKKIVDRYGLTGELSLIIGKNTYWEQIKKILLNHE</sequence>
<dbReference type="InterPro" id="IPR058786">
    <property type="entry name" value="BSH_LcnD"/>
</dbReference>
<comment type="subcellular location">
    <subcellularLocation>
        <location evidence="1">Membrane</location>
        <topology evidence="1">Single-pass membrane protein</topology>
    </subcellularLocation>
</comment>
<evidence type="ECO:0000256" key="1">
    <source>
        <dbReference type="ARBA" id="ARBA00004167"/>
    </source>
</evidence>
<keyword evidence="4 8" id="KW-0812">Transmembrane</keyword>
<feature type="domain" description="LcnD-like long helical bundle" evidence="9">
    <location>
        <begin position="99"/>
        <end position="304"/>
    </location>
</feature>
<evidence type="ECO:0000256" key="3">
    <source>
        <dbReference type="ARBA" id="ARBA00022448"/>
    </source>
</evidence>
<dbReference type="Proteomes" id="UP000664832">
    <property type="component" value="Unassembled WGS sequence"/>
</dbReference>
<gene>
    <name evidence="12" type="ORF">JZO71_03540</name>
</gene>
<accession>A0ABS3HY63</accession>
<feature type="coiled-coil region" evidence="7">
    <location>
        <begin position="238"/>
        <end position="317"/>
    </location>
</feature>
<keyword evidence="5 8" id="KW-1133">Transmembrane helix</keyword>
<name>A0ABS3HY63_9ENTE</name>
<evidence type="ECO:0000259" key="10">
    <source>
        <dbReference type="Pfam" id="PF25935"/>
    </source>
</evidence>
<protein>
    <submittedName>
        <fullName evidence="12">Bacteriocin secretion accessory protein</fullName>
    </submittedName>
</protein>
<dbReference type="Pfam" id="PF25935">
    <property type="entry name" value="BSH_LcnD"/>
    <property type="match status" value="1"/>
</dbReference>
<evidence type="ECO:0000313" key="12">
    <source>
        <dbReference type="EMBL" id="MBO0481397.1"/>
    </source>
</evidence>
<dbReference type="InterPro" id="IPR005696">
    <property type="entry name" value="MesE/LcnD"/>
</dbReference>
<dbReference type="PANTHER" id="PTHR30386:SF26">
    <property type="entry name" value="TRANSPORT PROTEIN COMB"/>
    <property type="match status" value="1"/>
</dbReference>
<evidence type="ECO:0000313" key="13">
    <source>
        <dbReference type="Proteomes" id="UP000664832"/>
    </source>
</evidence>
<evidence type="ECO:0000256" key="2">
    <source>
        <dbReference type="ARBA" id="ARBA00009477"/>
    </source>
</evidence>
<dbReference type="InterPro" id="IPR058795">
    <property type="entry name" value="LcnD_C"/>
</dbReference>
<dbReference type="Gene3D" id="2.40.30.170">
    <property type="match status" value="1"/>
</dbReference>
<evidence type="ECO:0000256" key="7">
    <source>
        <dbReference type="SAM" id="Coils"/>
    </source>
</evidence>
<dbReference type="InterPro" id="IPR058794">
    <property type="entry name" value="HB_LcnD"/>
</dbReference>
<comment type="caution">
    <text evidence="12">The sequence shown here is derived from an EMBL/GenBank/DDBJ whole genome shotgun (WGS) entry which is preliminary data.</text>
</comment>
<dbReference type="InterPro" id="IPR050739">
    <property type="entry name" value="MFP"/>
</dbReference>
<evidence type="ECO:0000259" key="11">
    <source>
        <dbReference type="Pfam" id="PF25940"/>
    </source>
</evidence>